<evidence type="ECO:0000256" key="1">
    <source>
        <dbReference type="SAM" id="Phobius"/>
    </source>
</evidence>
<keyword evidence="1" id="KW-0472">Membrane</keyword>
<feature type="transmembrane region" description="Helical" evidence="1">
    <location>
        <begin position="34"/>
        <end position="53"/>
    </location>
</feature>
<dbReference type="InterPro" id="IPR000462">
    <property type="entry name" value="CDP-OH_P_trans"/>
</dbReference>
<accession>A0ABR7F517</accession>
<gene>
    <name evidence="2" type="ORF">H8S00_12070</name>
</gene>
<keyword evidence="1" id="KW-1133">Transmembrane helix</keyword>
<proteinExistence type="predicted"/>
<protein>
    <submittedName>
        <fullName evidence="2">CDP-alcohol phosphatidyltransferase family protein</fullName>
    </submittedName>
</protein>
<feature type="transmembrane region" description="Helical" evidence="1">
    <location>
        <begin position="180"/>
        <end position="199"/>
    </location>
</feature>
<evidence type="ECO:0000313" key="3">
    <source>
        <dbReference type="Proteomes" id="UP000597877"/>
    </source>
</evidence>
<dbReference type="Proteomes" id="UP000597877">
    <property type="component" value="Unassembled WGS sequence"/>
</dbReference>
<evidence type="ECO:0000313" key="2">
    <source>
        <dbReference type="EMBL" id="MBC5668707.1"/>
    </source>
</evidence>
<comment type="caution">
    <text evidence="2">The sequence shown here is derived from an EMBL/GenBank/DDBJ whole genome shotgun (WGS) entry which is preliminary data.</text>
</comment>
<feature type="transmembrane region" description="Helical" evidence="1">
    <location>
        <begin position="211"/>
        <end position="232"/>
    </location>
</feature>
<keyword evidence="1" id="KW-0812">Transmembrane</keyword>
<organism evidence="2 3">
    <name type="scientific">Eubacterium segne</name>
    <dbReference type="NCBI Taxonomy" id="2763045"/>
    <lineage>
        <taxon>Bacteria</taxon>
        <taxon>Bacillati</taxon>
        <taxon>Bacillota</taxon>
        <taxon>Clostridia</taxon>
        <taxon>Eubacteriales</taxon>
        <taxon>Eubacteriaceae</taxon>
        <taxon>Eubacterium</taxon>
    </lineage>
</organism>
<dbReference type="InterPro" id="IPR043130">
    <property type="entry name" value="CDP-OH_PTrfase_TM_dom"/>
</dbReference>
<reference evidence="2 3" key="1">
    <citation type="submission" date="2020-08" db="EMBL/GenBank/DDBJ databases">
        <title>Genome public.</title>
        <authorList>
            <person name="Liu C."/>
            <person name="Sun Q."/>
        </authorList>
    </citation>
    <scope>NUCLEOTIDE SEQUENCE [LARGE SCALE GENOMIC DNA]</scope>
    <source>
        <strain evidence="2 3">BX4</strain>
    </source>
</reference>
<dbReference type="EMBL" id="JACOOZ010000009">
    <property type="protein sequence ID" value="MBC5668707.1"/>
    <property type="molecule type" value="Genomic_DNA"/>
</dbReference>
<keyword evidence="3" id="KW-1185">Reference proteome</keyword>
<dbReference type="Gene3D" id="1.20.120.1760">
    <property type="match status" value="1"/>
</dbReference>
<dbReference type="Pfam" id="PF01066">
    <property type="entry name" value="CDP-OH_P_transf"/>
    <property type="match status" value="1"/>
</dbReference>
<name>A0ABR7F517_9FIRM</name>
<feature type="transmembrane region" description="Helical" evidence="1">
    <location>
        <begin position="154"/>
        <end position="174"/>
    </location>
</feature>
<feature type="transmembrane region" description="Helical" evidence="1">
    <location>
        <begin position="112"/>
        <end position="134"/>
    </location>
</feature>
<sequence>MLGYWDYTVVLTYCSLLSATTGILVSLSGAGHPYIGVMFLLLCGLCDTFDGRVARSKKNRTAKEKEFGIQIDSLSDLVAFGVLPVCVGMALYKRDMFDIEALSHHKSVLACVPLAVIIAVSAIFVLAALVRLAYFNITVEETQGEGLGDKKHYYGLPVTSTALIFPTFLLARHILYLNHVNISFVYYILLLIVAVLFVLKFKLKKPGTMMIYFLVGIGAVEFIAVILLKFFANR</sequence>
<dbReference type="RefSeq" id="WP_118589658.1">
    <property type="nucleotide sequence ID" value="NZ_JACOOZ010000009.1"/>
</dbReference>
<feature type="transmembrane region" description="Helical" evidence="1">
    <location>
        <begin position="7"/>
        <end position="28"/>
    </location>
</feature>